<feature type="transmembrane region" description="Helical" evidence="13">
    <location>
        <begin position="51"/>
        <end position="68"/>
    </location>
</feature>
<evidence type="ECO:0000256" key="6">
    <source>
        <dbReference type="ARBA" id="ARBA00022692"/>
    </source>
</evidence>
<evidence type="ECO:0000256" key="1">
    <source>
        <dbReference type="ARBA" id="ARBA00001970"/>
    </source>
</evidence>
<dbReference type="EMBL" id="JXMU01000015">
    <property type="protein sequence ID" value="KPB00949.1"/>
    <property type="molecule type" value="Genomic_DNA"/>
</dbReference>
<keyword evidence="11 13" id="KW-0472">Membrane</keyword>
<dbReference type="GO" id="GO:0020037">
    <property type="term" value="F:heme binding"/>
    <property type="evidence" value="ECO:0007669"/>
    <property type="project" value="TreeGrafter"/>
</dbReference>
<dbReference type="Pfam" id="PF01292">
    <property type="entry name" value="Ni_hydr_CYTB"/>
    <property type="match status" value="1"/>
</dbReference>
<evidence type="ECO:0000256" key="10">
    <source>
        <dbReference type="ARBA" id="ARBA00023004"/>
    </source>
</evidence>
<keyword evidence="8" id="KW-0249">Electron transport</keyword>
<evidence type="ECO:0000256" key="7">
    <source>
        <dbReference type="ARBA" id="ARBA00022723"/>
    </source>
</evidence>
<dbReference type="GO" id="GO:0009055">
    <property type="term" value="F:electron transfer activity"/>
    <property type="evidence" value="ECO:0007669"/>
    <property type="project" value="InterPro"/>
</dbReference>
<dbReference type="InterPro" id="IPR011577">
    <property type="entry name" value="Cyt_b561_bac/Ni-Hgenase"/>
</dbReference>
<dbReference type="Proteomes" id="UP000038011">
    <property type="component" value="Unassembled WGS sequence"/>
</dbReference>
<dbReference type="RefSeq" id="WP_053999431.1">
    <property type="nucleotide sequence ID" value="NZ_JXMU01000015.1"/>
</dbReference>
<keyword evidence="16" id="KW-1185">Reference proteome</keyword>
<evidence type="ECO:0000256" key="11">
    <source>
        <dbReference type="ARBA" id="ARBA00023136"/>
    </source>
</evidence>
<keyword evidence="3" id="KW-0813">Transport</keyword>
<feature type="transmembrane region" description="Helical" evidence="13">
    <location>
        <begin position="145"/>
        <end position="166"/>
    </location>
</feature>
<feature type="transmembrane region" description="Helical" evidence="13">
    <location>
        <begin position="89"/>
        <end position="112"/>
    </location>
</feature>
<evidence type="ECO:0000256" key="3">
    <source>
        <dbReference type="ARBA" id="ARBA00022448"/>
    </source>
</evidence>
<name>A0A0M9GMG6_9HYPH</name>
<evidence type="ECO:0000256" key="5">
    <source>
        <dbReference type="ARBA" id="ARBA00022617"/>
    </source>
</evidence>
<gene>
    <name evidence="15" type="ORF">SU32_11080</name>
</gene>
<evidence type="ECO:0000256" key="9">
    <source>
        <dbReference type="ARBA" id="ARBA00022989"/>
    </source>
</evidence>
<dbReference type="SUPFAM" id="SSF81342">
    <property type="entry name" value="Transmembrane di-heme cytochromes"/>
    <property type="match status" value="1"/>
</dbReference>
<comment type="caution">
    <text evidence="15">The sequence shown here is derived from an EMBL/GenBank/DDBJ whole genome shotgun (WGS) entry which is preliminary data.</text>
</comment>
<evidence type="ECO:0000259" key="14">
    <source>
        <dbReference type="Pfam" id="PF01292"/>
    </source>
</evidence>
<dbReference type="AlphaFoldDB" id="A0A0M9GMG6"/>
<keyword evidence="6 13" id="KW-0812">Transmembrane</keyword>
<proteinExistence type="inferred from homology"/>
<reference evidence="15 16" key="1">
    <citation type="submission" date="2015-01" db="EMBL/GenBank/DDBJ databases">
        <title>Ahrensia donghaiensis sp. nov., a novel dimethylsulphoniopropionate-cleavage bacterium isolated from seawater and emended descriptions of the genus Ahrensia and Ahrensia kielensis.</title>
        <authorList>
            <person name="Liu J."/>
        </authorList>
    </citation>
    <scope>NUCLEOTIDE SEQUENCE [LARGE SCALE GENOMIC DNA]</scope>
    <source>
        <strain evidence="15 16">LZD062</strain>
    </source>
</reference>
<keyword evidence="4" id="KW-1003">Cell membrane</keyword>
<dbReference type="GO" id="GO:0022904">
    <property type="term" value="P:respiratory electron transport chain"/>
    <property type="evidence" value="ECO:0007669"/>
    <property type="project" value="InterPro"/>
</dbReference>
<dbReference type="STRING" id="1514904.SU32_11080"/>
<dbReference type="PANTHER" id="PTHR30529:SF1">
    <property type="entry name" value="CYTOCHROME B561 HOMOLOG 2"/>
    <property type="match status" value="1"/>
</dbReference>
<keyword evidence="7" id="KW-0479">Metal-binding</keyword>
<keyword evidence="5" id="KW-0349">Heme</keyword>
<keyword evidence="9 13" id="KW-1133">Transmembrane helix</keyword>
<comment type="similarity">
    <text evidence="12">Belongs to the cytochrome b561 family.</text>
</comment>
<evidence type="ECO:0000256" key="12">
    <source>
        <dbReference type="ARBA" id="ARBA00037975"/>
    </source>
</evidence>
<evidence type="ECO:0000256" key="2">
    <source>
        <dbReference type="ARBA" id="ARBA00004651"/>
    </source>
</evidence>
<organism evidence="15 16">
    <name type="scientific">Ahrensia marina</name>
    <dbReference type="NCBI Taxonomy" id="1514904"/>
    <lineage>
        <taxon>Bacteria</taxon>
        <taxon>Pseudomonadati</taxon>
        <taxon>Pseudomonadota</taxon>
        <taxon>Alphaproteobacteria</taxon>
        <taxon>Hyphomicrobiales</taxon>
        <taxon>Ahrensiaceae</taxon>
        <taxon>Ahrensia</taxon>
    </lineage>
</organism>
<dbReference type="InterPro" id="IPR052168">
    <property type="entry name" value="Cytochrome_b561_oxidase"/>
</dbReference>
<keyword evidence="10" id="KW-0408">Iron</keyword>
<feature type="domain" description="Cytochrome b561 bacterial/Ni-hydrogenase" evidence="14">
    <location>
        <begin position="21"/>
        <end position="178"/>
    </location>
</feature>
<evidence type="ECO:0000313" key="15">
    <source>
        <dbReference type="EMBL" id="KPB00949.1"/>
    </source>
</evidence>
<comment type="cofactor">
    <cofactor evidence="1">
        <name>heme b</name>
        <dbReference type="ChEBI" id="CHEBI:60344"/>
    </cofactor>
</comment>
<dbReference type="PATRIC" id="fig|1514904.3.peg.1058"/>
<sequence>MTETLLPHDVTNAKKDPAANYSLVSVINHWLGALAILVMAITYQFELHSTHLSLGILLALPLIWRVLLRLSRGFPRTPDQHPTISFLERLIIIGLLTAILLLAITGLLIPLLSGTQYNIFNLVVWTAPYSGSPAALEITLSIHKYSAMALLPLFVLHLAAFTRHAFFNKNGNTLRMLKPLRGGK</sequence>
<feature type="transmembrane region" description="Helical" evidence="13">
    <location>
        <begin position="21"/>
        <end position="45"/>
    </location>
</feature>
<evidence type="ECO:0000256" key="8">
    <source>
        <dbReference type="ARBA" id="ARBA00022982"/>
    </source>
</evidence>
<evidence type="ECO:0000256" key="4">
    <source>
        <dbReference type="ARBA" id="ARBA00022475"/>
    </source>
</evidence>
<accession>A0A0M9GMG6</accession>
<evidence type="ECO:0000313" key="16">
    <source>
        <dbReference type="Proteomes" id="UP000038011"/>
    </source>
</evidence>
<protein>
    <recommendedName>
        <fullName evidence="14">Cytochrome b561 bacterial/Ni-hydrogenase domain-containing protein</fullName>
    </recommendedName>
</protein>
<dbReference type="InterPro" id="IPR016174">
    <property type="entry name" value="Di-haem_cyt_TM"/>
</dbReference>
<dbReference type="GO" id="GO:0046872">
    <property type="term" value="F:metal ion binding"/>
    <property type="evidence" value="ECO:0007669"/>
    <property type="project" value="UniProtKB-KW"/>
</dbReference>
<dbReference type="GO" id="GO:0005886">
    <property type="term" value="C:plasma membrane"/>
    <property type="evidence" value="ECO:0007669"/>
    <property type="project" value="UniProtKB-SubCell"/>
</dbReference>
<comment type="subcellular location">
    <subcellularLocation>
        <location evidence="2">Cell membrane</location>
        <topology evidence="2">Multi-pass membrane protein</topology>
    </subcellularLocation>
</comment>
<dbReference type="PANTHER" id="PTHR30529">
    <property type="entry name" value="CYTOCHROME B561"/>
    <property type="match status" value="1"/>
</dbReference>
<evidence type="ECO:0000256" key="13">
    <source>
        <dbReference type="SAM" id="Phobius"/>
    </source>
</evidence>
<dbReference type="OrthoDB" id="8117398at2"/>